<name>A0A9D4D3G0_DREPO</name>
<gene>
    <name evidence="1" type="ORF">DPMN_043195</name>
</gene>
<feature type="non-terminal residue" evidence="1">
    <location>
        <position position="1"/>
    </location>
</feature>
<dbReference type="EMBL" id="JAIWYP010000011">
    <property type="protein sequence ID" value="KAH3736623.1"/>
    <property type="molecule type" value="Genomic_DNA"/>
</dbReference>
<dbReference type="AlphaFoldDB" id="A0A9D4D3G0"/>
<protein>
    <submittedName>
        <fullName evidence="1">Uncharacterized protein</fullName>
    </submittedName>
</protein>
<keyword evidence="2" id="KW-1185">Reference proteome</keyword>
<comment type="caution">
    <text evidence="1">The sequence shown here is derived from an EMBL/GenBank/DDBJ whole genome shotgun (WGS) entry which is preliminary data.</text>
</comment>
<dbReference type="Proteomes" id="UP000828390">
    <property type="component" value="Unassembled WGS sequence"/>
</dbReference>
<reference evidence="1" key="2">
    <citation type="submission" date="2020-11" db="EMBL/GenBank/DDBJ databases">
        <authorList>
            <person name="McCartney M.A."/>
            <person name="Auch B."/>
            <person name="Kono T."/>
            <person name="Mallez S."/>
            <person name="Becker A."/>
            <person name="Gohl D.M."/>
            <person name="Silverstein K.A.T."/>
            <person name="Koren S."/>
            <person name="Bechman K.B."/>
            <person name="Herman A."/>
            <person name="Abrahante J.E."/>
            <person name="Garbe J."/>
        </authorList>
    </citation>
    <scope>NUCLEOTIDE SEQUENCE</scope>
    <source>
        <strain evidence="1">Duluth1</strain>
        <tissue evidence="1">Whole animal</tissue>
    </source>
</reference>
<sequence length="146" mass="16885">TVYEQRGYAHAVYEQRGFAQTVYEQRGYAHAVYEQRGFAQTVYEQRGFAHTVHEQRGYAHAVYEQREFAHTVYEQRRYIDHDWQMTPIDFQGTGNQTFYVIDEAELPGKGAGCVISLVHHYFKHHGYGEKNAQAFMNPPASASTPC</sequence>
<organism evidence="1 2">
    <name type="scientific">Dreissena polymorpha</name>
    <name type="common">Zebra mussel</name>
    <name type="synonym">Mytilus polymorpha</name>
    <dbReference type="NCBI Taxonomy" id="45954"/>
    <lineage>
        <taxon>Eukaryota</taxon>
        <taxon>Metazoa</taxon>
        <taxon>Spiralia</taxon>
        <taxon>Lophotrochozoa</taxon>
        <taxon>Mollusca</taxon>
        <taxon>Bivalvia</taxon>
        <taxon>Autobranchia</taxon>
        <taxon>Heteroconchia</taxon>
        <taxon>Euheterodonta</taxon>
        <taxon>Imparidentia</taxon>
        <taxon>Neoheterodontei</taxon>
        <taxon>Myida</taxon>
        <taxon>Dreissenoidea</taxon>
        <taxon>Dreissenidae</taxon>
        <taxon>Dreissena</taxon>
    </lineage>
</organism>
<reference evidence="1" key="1">
    <citation type="journal article" date="2019" name="bioRxiv">
        <title>The Genome of the Zebra Mussel, Dreissena polymorpha: A Resource for Invasive Species Research.</title>
        <authorList>
            <person name="McCartney M.A."/>
            <person name="Auch B."/>
            <person name="Kono T."/>
            <person name="Mallez S."/>
            <person name="Zhang Y."/>
            <person name="Obille A."/>
            <person name="Becker A."/>
            <person name="Abrahante J.E."/>
            <person name="Garbe J."/>
            <person name="Badalamenti J.P."/>
            <person name="Herman A."/>
            <person name="Mangelson H."/>
            <person name="Liachko I."/>
            <person name="Sullivan S."/>
            <person name="Sone E.D."/>
            <person name="Koren S."/>
            <person name="Silverstein K.A.T."/>
            <person name="Beckman K.B."/>
            <person name="Gohl D.M."/>
        </authorList>
    </citation>
    <scope>NUCLEOTIDE SEQUENCE</scope>
    <source>
        <strain evidence="1">Duluth1</strain>
        <tissue evidence="1">Whole animal</tissue>
    </source>
</reference>
<proteinExistence type="predicted"/>
<accession>A0A9D4D3G0</accession>
<evidence type="ECO:0000313" key="2">
    <source>
        <dbReference type="Proteomes" id="UP000828390"/>
    </source>
</evidence>
<evidence type="ECO:0000313" key="1">
    <source>
        <dbReference type="EMBL" id="KAH3736623.1"/>
    </source>
</evidence>